<sequence>MILSLCCLLLIVPSLCLNVVASLSSLSPSSFNHRYDTINGIKYHYVDEGPKDGPVVVLLHGFPDLWYGWRHQIKFLADRGYRVICPDLRGYGETDSPHCPPNDIRMYTTKNVSNDIVEILDKNSIDKVVVIGHDWGGHLAWRVALHHPERLLGVGSLCTPYVVPTGQAKSLEEVAKGNSRFAYQLEFIKPETEKYFDENAELVLRSFFYRNRPEDDVIGFLQLVNLIPKFLPLPQPKPANFVSEPEIRYYIDQYNKRGFHGALNWYRNIRANWENEVSLPKNITIPSLMVTVGHDPVLHPSAADGMEEYISNLTRRHIEDSAHWVLVEQPHLSNKHISEFLESLPLDK</sequence>
<dbReference type="Pfam" id="PF00561">
    <property type="entry name" value="Abhydrolase_1"/>
    <property type="match status" value="1"/>
</dbReference>
<gene>
    <name evidence="5" type="ORF">K493DRAFT_295915</name>
</gene>
<evidence type="ECO:0000256" key="3">
    <source>
        <dbReference type="SAM" id="SignalP"/>
    </source>
</evidence>
<evidence type="ECO:0000313" key="6">
    <source>
        <dbReference type="Proteomes" id="UP000193498"/>
    </source>
</evidence>
<dbReference type="InterPro" id="IPR000639">
    <property type="entry name" value="Epox_hydrolase-like"/>
</dbReference>
<dbReference type="AlphaFoldDB" id="A0A1Y1Z8I4"/>
<dbReference type="OrthoDB" id="408373at2759"/>
<dbReference type="Gene3D" id="3.40.50.1820">
    <property type="entry name" value="alpha/beta hydrolase"/>
    <property type="match status" value="1"/>
</dbReference>
<organism evidence="5 6">
    <name type="scientific">Basidiobolus meristosporus CBS 931.73</name>
    <dbReference type="NCBI Taxonomy" id="1314790"/>
    <lineage>
        <taxon>Eukaryota</taxon>
        <taxon>Fungi</taxon>
        <taxon>Fungi incertae sedis</taxon>
        <taxon>Zoopagomycota</taxon>
        <taxon>Entomophthoromycotina</taxon>
        <taxon>Basidiobolomycetes</taxon>
        <taxon>Basidiobolales</taxon>
        <taxon>Basidiobolaceae</taxon>
        <taxon>Basidiobolus</taxon>
    </lineage>
</organism>
<dbReference type="PRINTS" id="PR00412">
    <property type="entry name" value="EPOXHYDRLASE"/>
</dbReference>
<dbReference type="EMBL" id="MCFE01000015">
    <property type="protein sequence ID" value="ORY06580.1"/>
    <property type="molecule type" value="Genomic_DNA"/>
</dbReference>
<keyword evidence="6" id="KW-1185">Reference proteome</keyword>
<dbReference type="Proteomes" id="UP000193498">
    <property type="component" value="Unassembled WGS sequence"/>
</dbReference>
<reference evidence="5 6" key="1">
    <citation type="submission" date="2016-07" db="EMBL/GenBank/DDBJ databases">
        <title>Pervasive Adenine N6-methylation of Active Genes in Fungi.</title>
        <authorList>
            <consortium name="DOE Joint Genome Institute"/>
            <person name="Mondo S.J."/>
            <person name="Dannebaum R.O."/>
            <person name="Kuo R.C."/>
            <person name="Labutti K."/>
            <person name="Haridas S."/>
            <person name="Kuo A."/>
            <person name="Salamov A."/>
            <person name="Ahrendt S.R."/>
            <person name="Lipzen A."/>
            <person name="Sullivan W."/>
            <person name="Andreopoulos W.B."/>
            <person name="Clum A."/>
            <person name="Lindquist E."/>
            <person name="Daum C."/>
            <person name="Ramamoorthy G.K."/>
            <person name="Gryganskyi A."/>
            <person name="Culley D."/>
            <person name="Magnuson J.K."/>
            <person name="James T.Y."/>
            <person name="O'Malley M.A."/>
            <person name="Stajich J.E."/>
            <person name="Spatafora J.W."/>
            <person name="Visel A."/>
            <person name="Grigoriev I.V."/>
        </authorList>
    </citation>
    <scope>NUCLEOTIDE SEQUENCE [LARGE SCALE GENOMIC DNA]</scope>
    <source>
        <strain evidence="5 6">CBS 931.73</strain>
    </source>
</reference>
<dbReference type="SUPFAM" id="SSF53474">
    <property type="entry name" value="alpha/beta-Hydrolases"/>
    <property type="match status" value="1"/>
</dbReference>
<dbReference type="InParanoid" id="A0A1Y1Z8I4"/>
<dbReference type="InterPro" id="IPR029058">
    <property type="entry name" value="AB_hydrolase_fold"/>
</dbReference>
<dbReference type="InterPro" id="IPR000073">
    <property type="entry name" value="AB_hydrolase_1"/>
</dbReference>
<feature type="signal peptide" evidence="3">
    <location>
        <begin position="1"/>
        <end position="16"/>
    </location>
</feature>
<evidence type="ECO:0000259" key="4">
    <source>
        <dbReference type="Pfam" id="PF00561"/>
    </source>
</evidence>
<evidence type="ECO:0000313" key="5">
    <source>
        <dbReference type="EMBL" id="ORY06580.1"/>
    </source>
</evidence>
<proteinExistence type="inferred from homology"/>
<feature type="domain" description="AB hydrolase-1" evidence="4">
    <location>
        <begin position="54"/>
        <end position="329"/>
    </location>
</feature>
<dbReference type="PRINTS" id="PR00111">
    <property type="entry name" value="ABHYDROLASE"/>
</dbReference>
<dbReference type="GO" id="GO:0016787">
    <property type="term" value="F:hydrolase activity"/>
    <property type="evidence" value="ECO:0007669"/>
    <property type="project" value="UniProtKB-KW"/>
</dbReference>
<comment type="caution">
    <text evidence="5">The sequence shown here is derived from an EMBL/GenBank/DDBJ whole genome shotgun (WGS) entry which is preliminary data.</text>
</comment>
<evidence type="ECO:0000256" key="2">
    <source>
        <dbReference type="ARBA" id="ARBA00038334"/>
    </source>
</evidence>
<accession>A0A1Y1Z8I4</accession>
<keyword evidence="3" id="KW-0732">Signal</keyword>
<keyword evidence="1 5" id="KW-0378">Hydrolase</keyword>
<dbReference type="STRING" id="1314790.A0A1Y1Z8I4"/>
<dbReference type="PANTHER" id="PTHR43329">
    <property type="entry name" value="EPOXIDE HYDROLASE"/>
    <property type="match status" value="1"/>
</dbReference>
<evidence type="ECO:0000256" key="1">
    <source>
        <dbReference type="ARBA" id="ARBA00022801"/>
    </source>
</evidence>
<name>A0A1Y1Z8I4_9FUNG</name>
<comment type="similarity">
    <text evidence="2">Belongs to the AB hydrolase superfamily. Epoxide hydrolase family.</text>
</comment>
<protein>
    <submittedName>
        <fullName evidence="5">Alpha/beta-hydrolase</fullName>
    </submittedName>
</protein>
<feature type="chain" id="PRO_5012711365" evidence="3">
    <location>
        <begin position="17"/>
        <end position="348"/>
    </location>
</feature>